<evidence type="ECO:0000313" key="3">
    <source>
        <dbReference type="Proteomes" id="UP001500621"/>
    </source>
</evidence>
<reference evidence="3" key="1">
    <citation type="journal article" date="2019" name="Int. J. Syst. Evol. Microbiol.">
        <title>The Global Catalogue of Microorganisms (GCM) 10K type strain sequencing project: providing services to taxonomists for standard genome sequencing and annotation.</title>
        <authorList>
            <consortium name="The Broad Institute Genomics Platform"/>
            <consortium name="The Broad Institute Genome Sequencing Center for Infectious Disease"/>
            <person name="Wu L."/>
            <person name="Ma J."/>
        </authorList>
    </citation>
    <scope>NUCLEOTIDE SEQUENCE [LARGE SCALE GENOMIC DNA]</scope>
    <source>
        <strain evidence="3">JCM 18127</strain>
    </source>
</reference>
<organism evidence="2 3">
    <name type="scientific">Nocardioides nanhaiensis</name>
    <dbReference type="NCBI Taxonomy" id="1476871"/>
    <lineage>
        <taxon>Bacteria</taxon>
        <taxon>Bacillati</taxon>
        <taxon>Actinomycetota</taxon>
        <taxon>Actinomycetes</taxon>
        <taxon>Propionibacteriales</taxon>
        <taxon>Nocardioidaceae</taxon>
        <taxon>Nocardioides</taxon>
    </lineage>
</organism>
<keyword evidence="1" id="KW-0812">Transmembrane</keyword>
<protein>
    <submittedName>
        <fullName evidence="2">DUF3068 domain-containing protein</fullName>
    </submittedName>
</protein>
<keyword evidence="1" id="KW-0472">Membrane</keyword>
<sequence length="332" mass="35394">MRYCAPTDAWGGIGTWSSWEGHTVRKNIGIVVIGLSGFLLLIGLLTVAWAPGKLEKTPLDVDSVTRLEGTVAKVDSSTGELGETQPVLATSITKIDSNASDDDVAVWTSTSCVVIDEDDPADCLEGTDPRLVTASTDVFATDRVTGLAVAGDRYLPAGASSGEGLRNKWPFDAEKRTYPYWDGTLGAAVEATYDREETIEGVQTYVYLVEISDADAEISEGLQGTYSSVKEIFVEPITGSILNQTDDQQRYLADGTQVLDLQLAFTPEQIEAGAADTKDNIAGLNLITRTVPMIGFIGGAVLLLLGLFLATRGGTPPASRTRATRREPVGVK</sequence>
<name>A0ABP8WYJ1_9ACTN</name>
<proteinExistence type="predicted"/>
<feature type="transmembrane region" description="Helical" evidence="1">
    <location>
        <begin position="28"/>
        <end position="50"/>
    </location>
</feature>
<accession>A0ABP8WYJ1</accession>
<feature type="transmembrane region" description="Helical" evidence="1">
    <location>
        <begin position="291"/>
        <end position="310"/>
    </location>
</feature>
<gene>
    <name evidence="2" type="ORF">GCM10023226_40240</name>
</gene>
<dbReference type="Pfam" id="PF11271">
    <property type="entry name" value="PorA"/>
    <property type="match status" value="1"/>
</dbReference>
<keyword evidence="1" id="KW-1133">Transmembrane helix</keyword>
<dbReference type="EMBL" id="BAABIM010000005">
    <property type="protein sequence ID" value="GAA4697713.1"/>
    <property type="molecule type" value="Genomic_DNA"/>
</dbReference>
<evidence type="ECO:0000313" key="2">
    <source>
        <dbReference type="EMBL" id="GAA4697713.1"/>
    </source>
</evidence>
<dbReference type="InterPro" id="IPR021424">
    <property type="entry name" value="PorA"/>
</dbReference>
<dbReference type="Proteomes" id="UP001500621">
    <property type="component" value="Unassembled WGS sequence"/>
</dbReference>
<keyword evidence="3" id="KW-1185">Reference proteome</keyword>
<comment type="caution">
    <text evidence="2">The sequence shown here is derived from an EMBL/GenBank/DDBJ whole genome shotgun (WGS) entry which is preliminary data.</text>
</comment>
<evidence type="ECO:0000256" key="1">
    <source>
        <dbReference type="SAM" id="Phobius"/>
    </source>
</evidence>